<dbReference type="AlphaFoldDB" id="M8BL47"/>
<reference evidence="1" key="1">
    <citation type="submission" date="2015-06" db="UniProtKB">
        <authorList>
            <consortium name="EnsemblPlants"/>
        </authorList>
    </citation>
    <scope>IDENTIFICATION</scope>
</reference>
<sequence>MGGTSVESLTRQRREVTRHPWAVAGSNPSPAALWALDPSSWSTMGSDLIQIGRHGSHRGRWLQFAGLPFHIGPASLTGDPAPPQQGGG</sequence>
<name>M8BL47_AEGTA</name>
<proteinExistence type="predicted"/>
<protein>
    <submittedName>
        <fullName evidence="1">Uncharacterized protein</fullName>
    </submittedName>
</protein>
<dbReference type="EnsemblPlants" id="EMT22543">
    <property type="protein sequence ID" value="EMT22543"/>
    <property type="gene ID" value="F775_42592"/>
</dbReference>
<accession>M8BL47</accession>
<organism evidence="1">
    <name type="scientific">Aegilops tauschii</name>
    <name type="common">Tausch's goatgrass</name>
    <name type="synonym">Aegilops squarrosa</name>
    <dbReference type="NCBI Taxonomy" id="37682"/>
    <lineage>
        <taxon>Eukaryota</taxon>
        <taxon>Viridiplantae</taxon>
        <taxon>Streptophyta</taxon>
        <taxon>Embryophyta</taxon>
        <taxon>Tracheophyta</taxon>
        <taxon>Spermatophyta</taxon>
        <taxon>Magnoliopsida</taxon>
        <taxon>Liliopsida</taxon>
        <taxon>Poales</taxon>
        <taxon>Poaceae</taxon>
        <taxon>BOP clade</taxon>
        <taxon>Pooideae</taxon>
        <taxon>Triticodae</taxon>
        <taxon>Triticeae</taxon>
        <taxon>Triticinae</taxon>
        <taxon>Aegilops</taxon>
    </lineage>
</organism>
<evidence type="ECO:0000313" key="1">
    <source>
        <dbReference type="EnsemblPlants" id="EMT22543"/>
    </source>
</evidence>